<keyword evidence="10" id="KW-0411">Iron-sulfur</keyword>
<dbReference type="GO" id="GO:0032357">
    <property type="term" value="F:oxidized purine DNA binding"/>
    <property type="evidence" value="ECO:0007669"/>
    <property type="project" value="TreeGrafter"/>
</dbReference>
<dbReference type="InterPro" id="IPR003265">
    <property type="entry name" value="HhH-GPD_domain"/>
</dbReference>
<dbReference type="Gene3D" id="1.10.340.30">
    <property type="entry name" value="Hypothetical protein, domain 2"/>
    <property type="match status" value="1"/>
</dbReference>
<keyword evidence="16" id="KW-1185">Reference proteome</keyword>
<comment type="similarity">
    <text evidence="2 13">Belongs to the Nth/MutY family.</text>
</comment>
<evidence type="ECO:0000256" key="2">
    <source>
        <dbReference type="ARBA" id="ARBA00008343"/>
    </source>
</evidence>
<dbReference type="Pfam" id="PF14815">
    <property type="entry name" value="NUDIX_4"/>
    <property type="match status" value="1"/>
</dbReference>
<protein>
    <recommendedName>
        <fullName evidence="4 13">Adenine DNA glycosylase</fullName>
        <ecNumber evidence="3 13">3.2.2.31</ecNumber>
    </recommendedName>
</protein>
<keyword evidence="9 13" id="KW-0408">Iron</keyword>
<comment type="catalytic activity">
    <reaction evidence="1 13">
        <text>Hydrolyzes free adenine bases from 7,8-dihydro-8-oxoguanine:adenine mismatched double-stranded DNA, leaving an apurinic site.</text>
        <dbReference type="EC" id="3.2.2.31"/>
    </reaction>
</comment>
<evidence type="ECO:0000259" key="14">
    <source>
        <dbReference type="SMART" id="SM00478"/>
    </source>
</evidence>
<dbReference type="GO" id="GO:0006284">
    <property type="term" value="P:base-excision repair"/>
    <property type="evidence" value="ECO:0007669"/>
    <property type="project" value="UniProtKB-UniRule"/>
</dbReference>
<dbReference type="Gene3D" id="1.10.1670.10">
    <property type="entry name" value="Helix-hairpin-Helix base-excision DNA repair enzymes (C-terminal)"/>
    <property type="match status" value="1"/>
</dbReference>
<evidence type="ECO:0000256" key="1">
    <source>
        <dbReference type="ARBA" id="ARBA00000843"/>
    </source>
</evidence>
<evidence type="ECO:0000256" key="3">
    <source>
        <dbReference type="ARBA" id="ARBA00012045"/>
    </source>
</evidence>
<name>A0A7X2P9Y5_9FIRM</name>
<evidence type="ECO:0000256" key="5">
    <source>
        <dbReference type="ARBA" id="ARBA00022485"/>
    </source>
</evidence>
<dbReference type="SMART" id="SM00478">
    <property type="entry name" value="ENDO3c"/>
    <property type="match status" value="1"/>
</dbReference>
<gene>
    <name evidence="15" type="ORF">FYJ60_08935</name>
</gene>
<reference evidence="15 16" key="1">
    <citation type="submission" date="2019-08" db="EMBL/GenBank/DDBJ databases">
        <title>In-depth cultivation of the pig gut microbiome towards novel bacterial diversity and tailored functional studies.</title>
        <authorList>
            <person name="Wylensek D."/>
            <person name="Hitch T.C.A."/>
            <person name="Clavel T."/>
        </authorList>
    </citation>
    <scope>NUCLEOTIDE SEQUENCE [LARGE SCALE GENOMIC DNA]</scope>
    <source>
        <strain evidence="15 16">Oil+RF-744-WCA-WT-13</strain>
    </source>
</reference>
<keyword evidence="6" id="KW-0479">Metal-binding</keyword>
<accession>A0A7X2P9Y5</accession>
<dbReference type="EMBL" id="VUMV01000006">
    <property type="protein sequence ID" value="MST82438.1"/>
    <property type="molecule type" value="Genomic_DNA"/>
</dbReference>
<evidence type="ECO:0000256" key="7">
    <source>
        <dbReference type="ARBA" id="ARBA00022763"/>
    </source>
</evidence>
<dbReference type="GO" id="GO:0035485">
    <property type="term" value="F:adenine/guanine mispair binding"/>
    <property type="evidence" value="ECO:0007669"/>
    <property type="project" value="TreeGrafter"/>
</dbReference>
<dbReference type="GO" id="GO:0051539">
    <property type="term" value="F:4 iron, 4 sulfur cluster binding"/>
    <property type="evidence" value="ECO:0007669"/>
    <property type="project" value="UniProtKB-UniRule"/>
</dbReference>
<evidence type="ECO:0000256" key="13">
    <source>
        <dbReference type="RuleBase" id="RU365096"/>
    </source>
</evidence>
<dbReference type="Pfam" id="PF00730">
    <property type="entry name" value="HhH-GPD"/>
    <property type="match status" value="1"/>
</dbReference>
<dbReference type="Proteomes" id="UP000466864">
    <property type="component" value="Unassembled WGS sequence"/>
</dbReference>
<evidence type="ECO:0000313" key="15">
    <source>
        <dbReference type="EMBL" id="MST82438.1"/>
    </source>
</evidence>
<evidence type="ECO:0000256" key="11">
    <source>
        <dbReference type="ARBA" id="ARBA00023204"/>
    </source>
</evidence>
<dbReference type="InterPro" id="IPR011257">
    <property type="entry name" value="DNA_glycosylase"/>
</dbReference>
<dbReference type="SUPFAM" id="SSF55811">
    <property type="entry name" value="Nudix"/>
    <property type="match status" value="1"/>
</dbReference>
<keyword evidence="5" id="KW-0004">4Fe-4S</keyword>
<keyword evidence="7 13" id="KW-0227">DNA damage</keyword>
<dbReference type="CDD" id="cd03431">
    <property type="entry name" value="NUDIX_DNA_Glycosylase_C-MutY"/>
    <property type="match status" value="1"/>
</dbReference>
<sequence>MIPLICRWYREHRRDLPWRQGKNAYHTWVSEIMLQQTRVEAVIPYYERFLSELPTVQALAACPEDRLLKLWEGLGYYNRVRNMQKAARIVTDGAGTELEKYFSGAPEIPGRQEETEIVKALLALPGIGNYTAGAIASIAFDLPVPAVDGNVLRVLSRVWGDNRDIMKQSVRRSYEQALEKAMRTVFSDKNTDVIQTEDSENNKSAQMVEYLLPGDLNQGFMDLGALVCIPNGSPLCGQCPLGERRLCRAHISGREQEFPVKEQKKARKIEHRTILLIHDGKKVVLRRRPEKGLLASMYEFPNYYGILNRKQVLQEVKDMGMNPVRVRKLEPSKHIFSHIEWHMTGYEVLMEENEGRTTGCLYQKPATSPWILAEAAEVRTKYAIPSAYEAYASLLGRMIDG</sequence>
<dbReference type="GO" id="GO:0046872">
    <property type="term" value="F:metal ion binding"/>
    <property type="evidence" value="ECO:0007669"/>
    <property type="project" value="UniProtKB-UniRule"/>
</dbReference>
<evidence type="ECO:0000256" key="8">
    <source>
        <dbReference type="ARBA" id="ARBA00022801"/>
    </source>
</evidence>
<dbReference type="AlphaFoldDB" id="A0A7X2P9Y5"/>
<keyword evidence="12 13" id="KW-0326">Glycosidase</keyword>
<proteinExistence type="inferred from homology"/>
<dbReference type="GO" id="GO:0000701">
    <property type="term" value="F:purine-specific mismatch base pair DNA N-glycosylase activity"/>
    <property type="evidence" value="ECO:0007669"/>
    <property type="project" value="UniProtKB-EC"/>
</dbReference>
<dbReference type="Gene3D" id="3.90.79.10">
    <property type="entry name" value="Nucleoside Triphosphate Pyrophosphohydrolase"/>
    <property type="match status" value="1"/>
</dbReference>
<evidence type="ECO:0000256" key="6">
    <source>
        <dbReference type="ARBA" id="ARBA00022723"/>
    </source>
</evidence>
<keyword evidence="8" id="KW-0378">Hydrolase</keyword>
<dbReference type="InterPro" id="IPR044298">
    <property type="entry name" value="MIG/MutY"/>
</dbReference>
<dbReference type="InterPro" id="IPR015797">
    <property type="entry name" value="NUDIX_hydrolase-like_dom_sf"/>
</dbReference>
<evidence type="ECO:0000256" key="4">
    <source>
        <dbReference type="ARBA" id="ARBA00022023"/>
    </source>
</evidence>
<comment type="caution">
    <text evidence="15">The sequence shown here is derived from an EMBL/GenBank/DDBJ whole genome shotgun (WGS) entry which is preliminary data.</text>
</comment>
<dbReference type="EC" id="3.2.2.31" evidence="3 13"/>
<evidence type="ECO:0000256" key="9">
    <source>
        <dbReference type="ARBA" id="ARBA00023004"/>
    </source>
</evidence>
<evidence type="ECO:0000256" key="10">
    <source>
        <dbReference type="ARBA" id="ARBA00023014"/>
    </source>
</evidence>
<dbReference type="InterPro" id="IPR029119">
    <property type="entry name" value="MutY_C"/>
</dbReference>
<comment type="cofactor">
    <cofactor evidence="13">
        <name>[4Fe-4S] cluster</name>
        <dbReference type="ChEBI" id="CHEBI:49883"/>
    </cofactor>
    <text evidence="13">Binds 1 [4Fe-4S] cluster.</text>
</comment>
<dbReference type="InterPro" id="IPR023170">
    <property type="entry name" value="HhH_base_excis_C"/>
</dbReference>
<evidence type="ECO:0000313" key="16">
    <source>
        <dbReference type="Proteomes" id="UP000466864"/>
    </source>
</evidence>
<dbReference type="PANTHER" id="PTHR42944">
    <property type="entry name" value="ADENINE DNA GLYCOSYLASE"/>
    <property type="match status" value="1"/>
</dbReference>
<evidence type="ECO:0000256" key="12">
    <source>
        <dbReference type="ARBA" id="ARBA00023295"/>
    </source>
</evidence>
<dbReference type="CDD" id="cd00056">
    <property type="entry name" value="ENDO3c"/>
    <property type="match status" value="1"/>
</dbReference>
<organism evidence="15 16">
    <name type="scientific">Bilifractor porci</name>
    <dbReference type="NCBI Taxonomy" id="2606636"/>
    <lineage>
        <taxon>Bacteria</taxon>
        <taxon>Bacillati</taxon>
        <taxon>Bacillota</taxon>
        <taxon>Clostridia</taxon>
        <taxon>Lachnospirales</taxon>
        <taxon>Lachnospiraceae</taxon>
        <taxon>Bilifractor</taxon>
    </lineage>
</organism>
<dbReference type="PANTHER" id="PTHR42944:SF1">
    <property type="entry name" value="ADENINE DNA GLYCOSYLASE"/>
    <property type="match status" value="1"/>
</dbReference>
<dbReference type="SUPFAM" id="SSF48150">
    <property type="entry name" value="DNA-glycosylase"/>
    <property type="match status" value="1"/>
</dbReference>
<dbReference type="GO" id="GO:0006298">
    <property type="term" value="P:mismatch repair"/>
    <property type="evidence" value="ECO:0007669"/>
    <property type="project" value="TreeGrafter"/>
</dbReference>
<dbReference type="GO" id="GO:0034039">
    <property type="term" value="F:8-oxo-7,8-dihydroguanine DNA N-glycosylase activity"/>
    <property type="evidence" value="ECO:0007669"/>
    <property type="project" value="TreeGrafter"/>
</dbReference>
<comment type="function">
    <text evidence="13">Adenine glycosylase active on G-A mispairs.</text>
</comment>
<feature type="domain" description="HhH-GPD" evidence="14">
    <location>
        <begin position="33"/>
        <end position="196"/>
    </location>
</feature>
<keyword evidence="11" id="KW-0234">DNA repair</keyword>